<name>A0A6L2Q7C4_COPFO</name>
<dbReference type="GO" id="GO:0003677">
    <property type="term" value="F:DNA binding"/>
    <property type="evidence" value="ECO:0007669"/>
    <property type="project" value="InterPro"/>
</dbReference>
<dbReference type="OrthoDB" id="6147983at2759"/>
<dbReference type="InterPro" id="IPR004210">
    <property type="entry name" value="BESS_motif"/>
</dbReference>
<comment type="subcellular location">
    <subcellularLocation>
        <location evidence="1">Nucleus</location>
    </subcellularLocation>
</comment>
<keyword evidence="1" id="KW-0539">Nucleus</keyword>
<sequence>MDMVAGKRPNITVNVAVCGCCRIQPRYGPDVEIDDTDSVITITDHKAYGTHDDRFLTLGNSEDYEIEEAAVNSEDGVVEYLYDESGSEFEPLEDQRINKHSVKRMKLEDTSQLSQLHARHGRNMKSGSSNSNSTYRTENVDEFIKLIHSPCEEGSTVTVEQCDQMLQKYDQLTGIDPDEMFFRSIVPDVKLLNQRDKGAFKLKVQQMLHDMLYPPKENVQDTAVQSSP</sequence>
<proteinExistence type="predicted"/>
<dbReference type="EMBL" id="BLKM01001688">
    <property type="protein sequence ID" value="GFG40284.1"/>
    <property type="molecule type" value="Genomic_DNA"/>
</dbReference>
<dbReference type="AlphaFoldDB" id="A0A6L2Q7C4"/>
<dbReference type="PROSITE" id="PS51257">
    <property type="entry name" value="PROKAR_LIPOPROTEIN"/>
    <property type="match status" value="1"/>
</dbReference>
<evidence type="ECO:0000256" key="1">
    <source>
        <dbReference type="PROSITE-ProRule" id="PRU00371"/>
    </source>
</evidence>
<evidence type="ECO:0000256" key="2">
    <source>
        <dbReference type="SAM" id="MobiDB-lite"/>
    </source>
</evidence>
<dbReference type="GO" id="GO:0005634">
    <property type="term" value="C:nucleus"/>
    <property type="evidence" value="ECO:0007669"/>
    <property type="project" value="UniProtKB-SubCell"/>
</dbReference>
<dbReference type="Proteomes" id="UP000502823">
    <property type="component" value="Unassembled WGS sequence"/>
</dbReference>
<evidence type="ECO:0000313" key="4">
    <source>
        <dbReference type="EMBL" id="GFG40284.1"/>
    </source>
</evidence>
<accession>A0A6L2Q7C4</accession>
<gene>
    <name evidence="4" type="ORF">Cfor_12511</name>
</gene>
<evidence type="ECO:0000259" key="3">
    <source>
        <dbReference type="PROSITE" id="PS51031"/>
    </source>
</evidence>
<reference evidence="5" key="1">
    <citation type="submission" date="2020-01" db="EMBL/GenBank/DDBJ databases">
        <title>Draft genome sequence of the Termite Coptotermes fromosanus.</title>
        <authorList>
            <person name="Itakura S."/>
            <person name="Yosikawa Y."/>
            <person name="Umezawa K."/>
        </authorList>
    </citation>
    <scope>NUCLEOTIDE SEQUENCE [LARGE SCALE GENOMIC DNA]</scope>
</reference>
<organism evidence="4 5">
    <name type="scientific">Coptotermes formosanus</name>
    <name type="common">Formosan subterranean termite</name>
    <dbReference type="NCBI Taxonomy" id="36987"/>
    <lineage>
        <taxon>Eukaryota</taxon>
        <taxon>Metazoa</taxon>
        <taxon>Ecdysozoa</taxon>
        <taxon>Arthropoda</taxon>
        <taxon>Hexapoda</taxon>
        <taxon>Insecta</taxon>
        <taxon>Pterygota</taxon>
        <taxon>Neoptera</taxon>
        <taxon>Polyneoptera</taxon>
        <taxon>Dictyoptera</taxon>
        <taxon>Blattodea</taxon>
        <taxon>Blattoidea</taxon>
        <taxon>Termitoidae</taxon>
        <taxon>Rhinotermitidae</taxon>
        <taxon>Coptotermes</taxon>
    </lineage>
</organism>
<feature type="domain" description="BESS" evidence="3">
    <location>
        <begin position="175"/>
        <end position="214"/>
    </location>
</feature>
<dbReference type="Pfam" id="PF02944">
    <property type="entry name" value="BESS"/>
    <property type="match status" value="1"/>
</dbReference>
<dbReference type="PROSITE" id="PS51031">
    <property type="entry name" value="BESS"/>
    <property type="match status" value="1"/>
</dbReference>
<dbReference type="InParanoid" id="A0A6L2Q7C4"/>
<keyword evidence="5" id="KW-1185">Reference proteome</keyword>
<feature type="region of interest" description="Disordered" evidence="2">
    <location>
        <begin position="108"/>
        <end position="135"/>
    </location>
</feature>
<feature type="compositionally biased region" description="Polar residues" evidence="2">
    <location>
        <begin position="125"/>
        <end position="135"/>
    </location>
</feature>
<evidence type="ECO:0000313" key="5">
    <source>
        <dbReference type="Proteomes" id="UP000502823"/>
    </source>
</evidence>
<protein>
    <recommendedName>
        <fullName evidence="3">BESS domain-containing protein</fullName>
    </recommendedName>
</protein>
<comment type="caution">
    <text evidence="4">The sequence shown here is derived from an EMBL/GenBank/DDBJ whole genome shotgun (WGS) entry which is preliminary data.</text>
</comment>